<dbReference type="Pfam" id="PF00486">
    <property type="entry name" value="Trans_reg_C"/>
    <property type="match status" value="1"/>
</dbReference>
<dbReference type="InterPro" id="IPR036388">
    <property type="entry name" value="WH-like_DNA-bd_sf"/>
</dbReference>
<feature type="non-terminal residue" evidence="4">
    <location>
        <position position="1"/>
    </location>
</feature>
<keyword evidence="5" id="KW-1185">Reference proteome</keyword>
<proteinExistence type="predicted"/>
<dbReference type="InterPro" id="IPR016032">
    <property type="entry name" value="Sig_transdc_resp-reg_C-effctor"/>
</dbReference>
<comment type="caution">
    <text evidence="4">The sequence shown here is derived from an EMBL/GenBank/DDBJ whole genome shotgun (WGS) entry which is preliminary data.</text>
</comment>
<accession>A0ABS2WTL2</accession>
<dbReference type="SUPFAM" id="SSF46894">
    <property type="entry name" value="C-terminal effector domain of the bipartite response regulators"/>
    <property type="match status" value="1"/>
</dbReference>
<dbReference type="EMBL" id="JAFHKK010000019">
    <property type="protein sequence ID" value="MBN2964933.1"/>
    <property type="molecule type" value="Genomic_DNA"/>
</dbReference>
<dbReference type="SMART" id="SM00862">
    <property type="entry name" value="Trans_reg_C"/>
    <property type="match status" value="1"/>
</dbReference>
<reference evidence="4" key="1">
    <citation type="submission" date="2021-02" db="EMBL/GenBank/DDBJ databases">
        <title>Sulfurospirillum tamanensis sp. nov.</title>
        <authorList>
            <person name="Frolova A."/>
            <person name="Merkel A."/>
            <person name="Slobodkin A."/>
        </authorList>
    </citation>
    <scope>NUCLEOTIDE SEQUENCE</scope>
    <source>
        <strain evidence="4">T05b</strain>
    </source>
</reference>
<dbReference type="Proteomes" id="UP000703590">
    <property type="component" value="Unassembled WGS sequence"/>
</dbReference>
<dbReference type="Gene3D" id="1.10.10.10">
    <property type="entry name" value="Winged helix-like DNA-binding domain superfamily/Winged helix DNA-binding domain"/>
    <property type="match status" value="1"/>
</dbReference>
<feature type="domain" description="OmpR/PhoB-type" evidence="3">
    <location>
        <begin position="33"/>
        <end position="127"/>
    </location>
</feature>
<dbReference type="PROSITE" id="PS51755">
    <property type="entry name" value="OMPR_PHOB"/>
    <property type="match status" value="1"/>
</dbReference>
<dbReference type="InterPro" id="IPR001867">
    <property type="entry name" value="OmpR/PhoB-type_DNA-bd"/>
</dbReference>
<evidence type="ECO:0000259" key="3">
    <source>
        <dbReference type="PROSITE" id="PS51755"/>
    </source>
</evidence>
<keyword evidence="1 2" id="KW-0238">DNA-binding</keyword>
<organism evidence="4 5">
    <name type="scientific">Sulfurospirillum tamanense</name>
    <dbReference type="NCBI Taxonomy" id="2813362"/>
    <lineage>
        <taxon>Bacteria</taxon>
        <taxon>Pseudomonadati</taxon>
        <taxon>Campylobacterota</taxon>
        <taxon>Epsilonproteobacteria</taxon>
        <taxon>Campylobacterales</taxon>
        <taxon>Sulfurospirillaceae</taxon>
        <taxon>Sulfurospirillum</taxon>
    </lineage>
</organism>
<evidence type="ECO:0000313" key="4">
    <source>
        <dbReference type="EMBL" id="MBN2964933.1"/>
    </source>
</evidence>
<evidence type="ECO:0000256" key="1">
    <source>
        <dbReference type="ARBA" id="ARBA00023125"/>
    </source>
</evidence>
<sequence>LGCNEYLKKPFDLVELKYRVLELVNTFYSTNNKNCVVIDEVYRFDIVEGLLYKESKEIALTAKEKELILYLVRNKNAYASIEMLREEVWEGKAIHHADIRMHVRKIRQKTSPDFIESFRGLGYKINVKTEP</sequence>
<gene>
    <name evidence="4" type="ORF">JWV37_09095</name>
</gene>
<dbReference type="RefSeq" id="WP_205459479.1">
    <property type="nucleotide sequence ID" value="NZ_JAFHKK010000019.1"/>
</dbReference>
<evidence type="ECO:0000256" key="2">
    <source>
        <dbReference type="PROSITE-ProRule" id="PRU01091"/>
    </source>
</evidence>
<dbReference type="CDD" id="cd00383">
    <property type="entry name" value="trans_reg_C"/>
    <property type="match status" value="1"/>
</dbReference>
<evidence type="ECO:0000313" key="5">
    <source>
        <dbReference type="Proteomes" id="UP000703590"/>
    </source>
</evidence>
<feature type="DNA-binding region" description="OmpR/PhoB-type" evidence="2">
    <location>
        <begin position="33"/>
        <end position="127"/>
    </location>
</feature>
<name>A0ABS2WTL2_9BACT</name>
<protein>
    <submittedName>
        <fullName evidence="4">Response regulator transcription factor</fullName>
    </submittedName>
</protein>
<reference evidence="4" key="2">
    <citation type="submission" date="2021-02" db="EMBL/GenBank/DDBJ databases">
        <authorList>
            <person name="Merkel A.Y."/>
        </authorList>
    </citation>
    <scope>NUCLEOTIDE SEQUENCE</scope>
    <source>
        <strain evidence="4">T05b</strain>
    </source>
</reference>